<organism evidence="1 2">
    <name type="scientific">Thermoproteota archaeon</name>
    <dbReference type="NCBI Taxonomy" id="2056631"/>
    <lineage>
        <taxon>Archaea</taxon>
        <taxon>Thermoproteota</taxon>
    </lineage>
</organism>
<gene>
    <name evidence="1" type="ORF">DSO09_06680</name>
</gene>
<dbReference type="InterPro" id="IPR014997">
    <property type="entry name" value="DUF1847"/>
</dbReference>
<dbReference type="Pfam" id="PF08901">
    <property type="entry name" value="DUF1847"/>
    <property type="match status" value="1"/>
</dbReference>
<evidence type="ECO:0000313" key="2">
    <source>
        <dbReference type="Proteomes" id="UP000317265"/>
    </source>
</evidence>
<dbReference type="AlphaFoldDB" id="A0A523B9J5"/>
<comment type="caution">
    <text evidence="1">The sequence shown here is derived from an EMBL/GenBank/DDBJ whole genome shotgun (WGS) entry which is preliminary data.</text>
</comment>
<reference evidence="1 2" key="1">
    <citation type="journal article" date="2019" name="Nat. Microbiol.">
        <title>Expanding anaerobic alkane metabolism in the domain of Archaea.</title>
        <authorList>
            <person name="Wang Y."/>
            <person name="Wegener G."/>
            <person name="Hou J."/>
            <person name="Wang F."/>
            <person name="Xiao X."/>
        </authorList>
    </citation>
    <scope>NUCLEOTIDE SEQUENCE [LARGE SCALE GENOMIC DNA]</scope>
    <source>
        <strain evidence="1">WYZ-LMO11</strain>
    </source>
</reference>
<protein>
    <recommendedName>
        <fullName evidence="3">DUF1847 domain-containing protein</fullName>
    </recommendedName>
</protein>
<sequence length="54" mass="6010">MVGLCIGHDTIFMKYSKAPIVCLIAKDRATCHNSAAPLYAPLYAPHYFSNRIIL</sequence>
<evidence type="ECO:0000313" key="1">
    <source>
        <dbReference type="EMBL" id="TDA37605.1"/>
    </source>
</evidence>
<proteinExistence type="predicted"/>
<name>A0A523B9J5_9CREN</name>
<accession>A0A523B9J5</accession>
<dbReference type="EMBL" id="QNVI01000068">
    <property type="protein sequence ID" value="TDA37605.1"/>
    <property type="molecule type" value="Genomic_DNA"/>
</dbReference>
<dbReference type="Proteomes" id="UP000317265">
    <property type="component" value="Unassembled WGS sequence"/>
</dbReference>
<evidence type="ECO:0008006" key="3">
    <source>
        <dbReference type="Google" id="ProtNLM"/>
    </source>
</evidence>